<dbReference type="GO" id="GO:0000492">
    <property type="term" value="P:box C/D snoRNP assembly"/>
    <property type="evidence" value="ECO:0007669"/>
    <property type="project" value="TreeGrafter"/>
</dbReference>
<dbReference type="PANTHER" id="PTHR13483">
    <property type="entry name" value="BOX C_D SNORNA PROTEIN 1-RELATED"/>
    <property type="match status" value="1"/>
</dbReference>
<dbReference type="GO" id="GO:0008270">
    <property type="term" value="F:zinc ion binding"/>
    <property type="evidence" value="ECO:0007669"/>
    <property type="project" value="UniProtKB-UniRule"/>
</dbReference>
<reference evidence="13 14" key="1">
    <citation type="journal article" date="2022" name="Cell">
        <title>Repeat-based holocentromeres influence genome architecture and karyotype evolution.</title>
        <authorList>
            <person name="Hofstatter P.G."/>
            <person name="Thangavel G."/>
            <person name="Lux T."/>
            <person name="Neumann P."/>
            <person name="Vondrak T."/>
            <person name="Novak P."/>
            <person name="Zhang M."/>
            <person name="Costa L."/>
            <person name="Castellani M."/>
            <person name="Scott A."/>
            <person name="Toegelov H."/>
            <person name="Fuchs J."/>
            <person name="Mata-Sucre Y."/>
            <person name="Dias Y."/>
            <person name="Vanzela A.L.L."/>
            <person name="Huettel B."/>
            <person name="Almeida C.C.S."/>
            <person name="Simkova H."/>
            <person name="Souza G."/>
            <person name="Pedrosa-Harand A."/>
            <person name="Macas J."/>
            <person name="Mayer K.F.X."/>
            <person name="Houben A."/>
            <person name="Marques A."/>
        </authorList>
    </citation>
    <scope>NUCLEOTIDE SEQUENCE [LARGE SCALE GENOMIC DNA]</scope>
    <source>
        <strain evidence="13">RhyTen1mFocal</strain>
    </source>
</reference>
<organism evidence="13 14">
    <name type="scientific">Rhynchospora tenuis</name>
    <dbReference type="NCBI Taxonomy" id="198213"/>
    <lineage>
        <taxon>Eukaryota</taxon>
        <taxon>Viridiplantae</taxon>
        <taxon>Streptophyta</taxon>
        <taxon>Embryophyta</taxon>
        <taxon>Tracheophyta</taxon>
        <taxon>Spermatophyta</taxon>
        <taxon>Magnoliopsida</taxon>
        <taxon>Liliopsida</taxon>
        <taxon>Poales</taxon>
        <taxon>Cyperaceae</taxon>
        <taxon>Cyperoideae</taxon>
        <taxon>Rhynchosporeae</taxon>
        <taxon>Rhynchospora</taxon>
    </lineage>
</organism>
<dbReference type="GO" id="GO:0070761">
    <property type="term" value="C:pre-snoRNP complex"/>
    <property type="evidence" value="ECO:0007669"/>
    <property type="project" value="TreeGrafter"/>
</dbReference>
<evidence type="ECO:0000256" key="3">
    <source>
        <dbReference type="ARBA" id="ARBA00021568"/>
    </source>
</evidence>
<evidence type="ECO:0000256" key="8">
    <source>
        <dbReference type="ARBA" id="ARBA00022833"/>
    </source>
</evidence>
<dbReference type="InterPro" id="IPR007529">
    <property type="entry name" value="Znf_HIT"/>
</dbReference>
<dbReference type="Gene3D" id="3.30.60.190">
    <property type="match status" value="1"/>
</dbReference>
<dbReference type="GO" id="GO:0005737">
    <property type="term" value="C:cytoplasm"/>
    <property type="evidence" value="ECO:0007669"/>
    <property type="project" value="UniProtKB-SubCell"/>
</dbReference>
<dbReference type="PANTHER" id="PTHR13483:SF11">
    <property type="entry name" value="ZINC FINGER HIT DOMAIN-CONTAINING PROTEIN 3"/>
    <property type="match status" value="1"/>
</dbReference>
<dbReference type="PROSITE" id="PS51083">
    <property type="entry name" value="ZF_HIT"/>
    <property type="match status" value="1"/>
</dbReference>
<dbReference type="InterPro" id="IPR051639">
    <property type="entry name" value="BCD1"/>
</dbReference>
<name>A0AAD5ZSI3_9POAL</name>
<comment type="subunit">
    <text evidence="10">Thyroid receptor interacting proteins (TRIPs) specifically interact with the ligand binding domain of the thyroid receptor (TR). Requires the presence of thyroid hormone for its interaction. Interacts with NUFIP1. Interacts (via HIT-type zinc finger) with the RUVBL1/RUVBL2 complex in the presence of ADP.</text>
</comment>
<dbReference type="GO" id="GO:0048254">
    <property type="term" value="P:snoRNA localization"/>
    <property type="evidence" value="ECO:0007669"/>
    <property type="project" value="TreeGrafter"/>
</dbReference>
<evidence type="ECO:0000256" key="1">
    <source>
        <dbReference type="ARBA" id="ARBA00004123"/>
    </source>
</evidence>
<keyword evidence="7 11" id="KW-0863">Zinc-finger</keyword>
<evidence type="ECO:0000256" key="5">
    <source>
        <dbReference type="ARBA" id="ARBA00022553"/>
    </source>
</evidence>
<comment type="subcellular location">
    <subcellularLocation>
        <location evidence="2">Cytoplasm</location>
    </subcellularLocation>
    <subcellularLocation>
        <location evidence="1">Nucleus</location>
    </subcellularLocation>
</comment>
<dbReference type="EMBL" id="JAMRDG010000001">
    <property type="protein sequence ID" value="KAJ3703221.1"/>
    <property type="molecule type" value="Genomic_DNA"/>
</dbReference>
<evidence type="ECO:0000259" key="12">
    <source>
        <dbReference type="PROSITE" id="PS51083"/>
    </source>
</evidence>
<dbReference type="AlphaFoldDB" id="A0AAD5ZSI3"/>
<proteinExistence type="predicted"/>
<dbReference type="InterPro" id="IPR048371">
    <property type="entry name" value="ZNHIT3_C"/>
</dbReference>
<keyword evidence="8" id="KW-0862">Zinc</keyword>
<dbReference type="Pfam" id="PF21373">
    <property type="entry name" value="ZNHIT3_C"/>
    <property type="match status" value="1"/>
</dbReference>
<dbReference type="Pfam" id="PF04438">
    <property type="entry name" value="zf-HIT"/>
    <property type="match status" value="1"/>
</dbReference>
<comment type="caution">
    <text evidence="13">The sequence shown here is derived from an EMBL/GenBank/DDBJ whole genome shotgun (WGS) entry which is preliminary data.</text>
</comment>
<dbReference type="GO" id="GO:0005634">
    <property type="term" value="C:nucleus"/>
    <property type="evidence" value="ECO:0007669"/>
    <property type="project" value="UniProtKB-SubCell"/>
</dbReference>
<sequence>MGRNCEVCKEVQFKYKCPACLAPYCSVACFKKHKENLCLKSEIPAKQATAANEVTLLPNNLLEKESFKSNVEVKLHSRKAIEVEEESWVVSKERLSSLVECKEIRDALKSEELKKLILRIDSSDEPEQEMDRAMGDQFFHEFSEKILDIVNQKDG</sequence>
<evidence type="ECO:0000256" key="6">
    <source>
        <dbReference type="ARBA" id="ARBA00022723"/>
    </source>
</evidence>
<evidence type="ECO:0000256" key="9">
    <source>
        <dbReference type="ARBA" id="ARBA00023242"/>
    </source>
</evidence>
<evidence type="ECO:0000313" key="13">
    <source>
        <dbReference type="EMBL" id="KAJ3703221.1"/>
    </source>
</evidence>
<keyword evidence="4" id="KW-0963">Cytoplasm</keyword>
<keyword evidence="9" id="KW-0539">Nucleus</keyword>
<gene>
    <name evidence="13" type="ORF">LUZ61_006926</name>
</gene>
<feature type="domain" description="HIT-type" evidence="12">
    <location>
        <begin position="5"/>
        <end position="38"/>
    </location>
</feature>
<evidence type="ECO:0000256" key="10">
    <source>
        <dbReference type="ARBA" id="ARBA00046946"/>
    </source>
</evidence>
<dbReference type="GO" id="GO:0000463">
    <property type="term" value="P:maturation of LSU-rRNA from tricistronic rRNA transcript (SSU-rRNA, 5.8S rRNA, LSU-rRNA)"/>
    <property type="evidence" value="ECO:0007669"/>
    <property type="project" value="TreeGrafter"/>
</dbReference>
<protein>
    <recommendedName>
        <fullName evidence="3">Zinc finger HIT domain-containing protein 3</fullName>
    </recommendedName>
</protein>
<dbReference type="Proteomes" id="UP001210211">
    <property type="component" value="Unassembled WGS sequence"/>
</dbReference>
<accession>A0AAD5ZSI3</accession>
<keyword evidence="5" id="KW-0597">Phosphoprotein</keyword>
<dbReference type="SUPFAM" id="SSF144232">
    <property type="entry name" value="HIT/MYND zinc finger-like"/>
    <property type="match status" value="1"/>
</dbReference>
<evidence type="ECO:0000256" key="11">
    <source>
        <dbReference type="PROSITE-ProRule" id="PRU00453"/>
    </source>
</evidence>
<evidence type="ECO:0000313" key="14">
    <source>
        <dbReference type="Proteomes" id="UP001210211"/>
    </source>
</evidence>
<evidence type="ECO:0000256" key="4">
    <source>
        <dbReference type="ARBA" id="ARBA00022490"/>
    </source>
</evidence>
<dbReference type="CDD" id="cd23024">
    <property type="entry name" value="zf-HIT_ZNHIT2-3"/>
    <property type="match status" value="1"/>
</dbReference>
<evidence type="ECO:0000256" key="2">
    <source>
        <dbReference type="ARBA" id="ARBA00004496"/>
    </source>
</evidence>
<keyword evidence="14" id="KW-1185">Reference proteome</keyword>
<evidence type="ECO:0000256" key="7">
    <source>
        <dbReference type="ARBA" id="ARBA00022771"/>
    </source>
</evidence>
<keyword evidence="6" id="KW-0479">Metal-binding</keyword>